<dbReference type="AlphaFoldDB" id="A0A9P4N445"/>
<evidence type="ECO:0000313" key="8">
    <source>
        <dbReference type="EMBL" id="KAF2265167.1"/>
    </source>
</evidence>
<evidence type="ECO:0000256" key="3">
    <source>
        <dbReference type="ARBA" id="ARBA00022989"/>
    </source>
</evidence>
<feature type="transmembrane region" description="Helical" evidence="6">
    <location>
        <begin position="172"/>
        <end position="195"/>
    </location>
</feature>
<keyword evidence="9" id="KW-1185">Reference proteome</keyword>
<feature type="transmembrane region" description="Helical" evidence="6">
    <location>
        <begin position="17"/>
        <end position="36"/>
    </location>
</feature>
<comment type="caution">
    <text evidence="8">The sequence shown here is derived from an EMBL/GenBank/DDBJ whole genome shotgun (WGS) entry which is preliminary data.</text>
</comment>
<evidence type="ECO:0000256" key="6">
    <source>
        <dbReference type="SAM" id="Phobius"/>
    </source>
</evidence>
<gene>
    <name evidence="8" type="ORF">CC78DRAFT_207671</name>
</gene>
<organism evidence="8 9">
    <name type="scientific">Lojkania enalia</name>
    <dbReference type="NCBI Taxonomy" id="147567"/>
    <lineage>
        <taxon>Eukaryota</taxon>
        <taxon>Fungi</taxon>
        <taxon>Dikarya</taxon>
        <taxon>Ascomycota</taxon>
        <taxon>Pezizomycotina</taxon>
        <taxon>Dothideomycetes</taxon>
        <taxon>Pleosporomycetidae</taxon>
        <taxon>Pleosporales</taxon>
        <taxon>Pleosporales incertae sedis</taxon>
        <taxon>Lojkania</taxon>
    </lineage>
</organism>
<dbReference type="OrthoDB" id="4682787at2759"/>
<dbReference type="EMBL" id="ML986610">
    <property type="protein sequence ID" value="KAF2265167.1"/>
    <property type="molecule type" value="Genomic_DNA"/>
</dbReference>
<evidence type="ECO:0000259" key="7">
    <source>
        <dbReference type="Pfam" id="PF20684"/>
    </source>
</evidence>
<dbReference type="GO" id="GO:0016020">
    <property type="term" value="C:membrane"/>
    <property type="evidence" value="ECO:0007669"/>
    <property type="project" value="UniProtKB-SubCell"/>
</dbReference>
<dbReference type="InterPro" id="IPR049326">
    <property type="entry name" value="Rhodopsin_dom_fungi"/>
</dbReference>
<feature type="domain" description="Rhodopsin" evidence="7">
    <location>
        <begin position="33"/>
        <end position="250"/>
    </location>
</feature>
<keyword evidence="3 6" id="KW-1133">Transmembrane helix</keyword>
<evidence type="ECO:0000256" key="2">
    <source>
        <dbReference type="ARBA" id="ARBA00022692"/>
    </source>
</evidence>
<name>A0A9P4N445_9PLEO</name>
<feature type="transmembrane region" description="Helical" evidence="6">
    <location>
        <begin position="207"/>
        <end position="227"/>
    </location>
</feature>
<dbReference type="Proteomes" id="UP000800093">
    <property type="component" value="Unassembled WGS sequence"/>
</dbReference>
<dbReference type="Pfam" id="PF20684">
    <property type="entry name" value="Fung_rhodopsin"/>
    <property type="match status" value="1"/>
</dbReference>
<dbReference type="InterPro" id="IPR052337">
    <property type="entry name" value="SAT4-like"/>
</dbReference>
<evidence type="ECO:0000256" key="5">
    <source>
        <dbReference type="ARBA" id="ARBA00038359"/>
    </source>
</evidence>
<proteinExistence type="inferred from homology"/>
<evidence type="ECO:0000313" key="9">
    <source>
        <dbReference type="Proteomes" id="UP000800093"/>
    </source>
</evidence>
<feature type="transmembrane region" description="Helical" evidence="6">
    <location>
        <begin position="124"/>
        <end position="146"/>
    </location>
</feature>
<comment type="subcellular location">
    <subcellularLocation>
        <location evidence="1">Membrane</location>
        <topology evidence="1">Multi-pass membrane protein</topology>
    </subcellularLocation>
</comment>
<protein>
    <recommendedName>
        <fullName evidence="7">Rhodopsin domain-containing protein</fullName>
    </recommendedName>
</protein>
<reference evidence="9" key="1">
    <citation type="journal article" date="2020" name="Stud. Mycol.">
        <title>101 Dothideomycetes genomes: A test case for predicting lifestyles and emergence of pathogens.</title>
        <authorList>
            <person name="Haridas S."/>
            <person name="Albert R."/>
            <person name="Binder M."/>
            <person name="Bloem J."/>
            <person name="LaButti K."/>
            <person name="Salamov A."/>
            <person name="Andreopoulos B."/>
            <person name="Baker S."/>
            <person name="Barry K."/>
            <person name="Bills G."/>
            <person name="Bluhm B."/>
            <person name="Cannon C."/>
            <person name="Castanera R."/>
            <person name="Culley D."/>
            <person name="Daum C."/>
            <person name="Ezra D."/>
            <person name="Gonzalez J."/>
            <person name="Henrissat B."/>
            <person name="Kuo A."/>
            <person name="Liang C."/>
            <person name="Lipzen A."/>
            <person name="Lutzoni F."/>
            <person name="Magnuson J."/>
            <person name="Mondo S."/>
            <person name="Nolan M."/>
            <person name="Ohm R."/>
            <person name="Pangilinan J."/>
            <person name="Park H.-J."/>
            <person name="Ramirez L."/>
            <person name="Alfaro M."/>
            <person name="Sun H."/>
            <person name="Tritt A."/>
            <person name="Yoshinaga Y."/>
            <person name="Zwiers L.-H."/>
            <person name="Turgeon B."/>
            <person name="Goodwin S."/>
            <person name="Spatafora J."/>
            <person name="Crous P."/>
            <person name="Grigoriev I."/>
        </authorList>
    </citation>
    <scope>NUCLEOTIDE SEQUENCE [LARGE SCALE GENOMIC DNA]</scope>
    <source>
        <strain evidence="9">CBS 304.66</strain>
    </source>
</reference>
<accession>A0A9P4N445</accession>
<evidence type="ECO:0000256" key="4">
    <source>
        <dbReference type="ARBA" id="ARBA00023136"/>
    </source>
</evidence>
<sequence length="251" mass="28218">MAIHDADSLTRRGEHQANVAIAFLIVTWVFVALRVWTRAYVIANFGWDDGTIVMAAIVFSIYCATMLYIESNGGGTHITSVSQLVMLTKWAIVGEATYIITIMVMKISLGIFFARIVVKTWQLWTIYFTVAVNILSSAASFFYCLFRCGTNLDAYVFYQLADKCTPRALDRFFAYQQASFTTLTDCIFATLPIFILWNSSMDTTSKISVGLILSLAALGSICSMIRFQYVDGLTQIDDFFWNATNIAIWCK</sequence>
<keyword evidence="2 6" id="KW-0812">Transmembrane</keyword>
<feature type="transmembrane region" description="Helical" evidence="6">
    <location>
        <begin position="51"/>
        <end position="69"/>
    </location>
</feature>
<dbReference type="PANTHER" id="PTHR33048">
    <property type="entry name" value="PTH11-LIKE INTEGRAL MEMBRANE PROTEIN (AFU_ORTHOLOGUE AFUA_5G11245)"/>
    <property type="match status" value="1"/>
</dbReference>
<feature type="transmembrane region" description="Helical" evidence="6">
    <location>
        <begin position="90"/>
        <end position="118"/>
    </location>
</feature>
<keyword evidence="4 6" id="KW-0472">Membrane</keyword>
<comment type="similarity">
    <text evidence="5">Belongs to the SAT4 family.</text>
</comment>
<evidence type="ECO:0000256" key="1">
    <source>
        <dbReference type="ARBA" id="ARBA00004141"/>
    </source>
</evidence>
<dbReference type="PANTHER" id="PTHR33048:SF96">
    <property type="entry name" value="INTEGRAL MEMBRANE PROTEIN"/>
    <property type="match status" value="1"/>
</dbReference>